<gene>
    <name evidence="1" type="ORF">DMB65_17045</name>
</gene>
<organism evidence="1 2">
    <name type="scientific">Flavobacterium cheongpyeongense</name>
    <dbReference type="NCBI Taxonomy" id="2212651"/>
    <lineage>
        <taxon>Bacteria</taxon>
        <taxon>Pseudomonadati</taxon>
        <taxon>Bacteroidota</taxon>
        <taxon>Flavobacteriia</taxon>
        <taxon>Flavobacteriales</taxon>
        <taxon>Flavobacteriaceae</taxon>
        <taxon>Flavobacterium</taxon>
    </lineage>
</organism>
<dbReference type="Proteomes" id="UP000247903">
    <property type="component" value="Unassembled WGS sequence"/>
</dbReference>
<reference evidence="1 2" key="1">
    <citation type="submission" date="2018-05" db="EMBL/GenBank/DDBJ databases">
        <title>Flavobacterium sp. strain IMCC34759, incomplete genome.</title>
        <authorList>
            <person name="Joung Y."/>
            <person name="Cho J."/>
        </authorList>
    </citation>
    <scope>NUCLEOTIDE SEQUENCE [LARGE SCALE GENOMIC DNA]</scope>
    <source>
        <strain evidence="1 2">IMCC34759</strain>
    </source>
</reference>
<evidence type="ECO:0000313" key="1">
    <source>
        <dbReference type="EMBL" id="PXY39528.1"/>
    </source>
</evidence>
<sequence>MKKKLIILYFLLGITTIGFGQEFPEKNKKYDLQIFEFLVSSTEKDSTLLETFLMNIKPFSKWDMRPLKREKVWALDTIHLASEVPNFIWGAFSNKYKISQKESMNMPNQFLGKGVEKRSSLESYLNENLKKIDGLSKLILESKNDIFLSQNNLQRIDNVYKENNRYWKYSIPSDSPFPISNQIETNIKDSYSKKQIKLLELLKDLKIYSAIKTHKGIFYIIDGFTDNSYGYYFNQQGEMEKDNFLFQIMRSEKINKNYFYYVAN</sequence>
<comment type="caution">
    <text evidence="1">The sequence shown here is derived from an EMBL/GenBank/DDBJ whole genome shotgun (WGS) entry which is preliminary data.</text>
</comment>
<name>A0A2V4BKJ6_9FLAO</name>
<evidence type="ECO:0000313" key="2">
    <source>
        <dbReference type="Proteomes" id="UP000247903"/>
    </source>
</evidence>
<keyword evidence="2" id="KW-1185">Reference proteome</keyword>
<accession>A0A2V4BKJ6</accession>
<dbReference type="AlphaFoldDB" id="A0A2V4BKJ6"/>
<dbReference type="RefSeq" id="WP_110307827.1">
    <property type="nucleotide sequence ID" value="NZ_QJHK01000017.1"/>
</dbReference>
<proteinExistence type="predicted"/>
<dbReference type="OrthoDB" id="1338606at2"/>
<dbReference type="EMBL" id="QJHK01000017">
    <property type="protein sequence ID" value="PXY39528.1"/>
    <property type="molecule type" value="Genomic_DNA"/>
</dbReference>
<protein>
    <submittedName>
        <fullName evidence="1">Uncharacterized protein</fullName>
    </submittedName>
</protein>